<dbReference type="EMBL" id="ACPB03028153">
    <property type="status" value="NOT_ANNOTATED_CDS"/>
    <property type="molecule type" value="Genomic_DNA"/>
</dbReference>
<dbReference type="Proteomes" id="UP000015103">
    <property type="component" value="Unassembled WGS sequence"/>
</dbReference>
<dbReference type="Gene3D" id="4.10.60.10">
    <property type="entry name" value="Zinc finger, CCHC-type"/>
    <property type="match status" value="2"/>
</dbReference>
<dbReference type="PANTHER" id="PTHR33223">
    <property type="entry name" value="CCHC-TYPE DOMAIN-CONTAINING PROTEIN"/>
    <property type="match status" value="1"/>
</dbReference>
<sequence length="445" mass="50535">MSKLGDYQAIAANISNAALSTIVSFHKFIFSEEGNRNKRKRIKEFTGFNFLKDSESYKDKFSWIKENLKISELYKICALLNLECEDDFDDMTITLLDCLIDLALLAPKKKVEEDSDSEHEETEAEGKSYNEYVDAEVTTTKKEKANKFVMSFRDVQDSIRSFSGENDYSIEAWASDFEELSDIMEWSDIQKLVFAKRSLTGLAKLFVQSEKGLCTFNKLKAALLEEFSHRISSADLHRLLSERRAKKNESLQQYYFTMREMASRGSVEPKALIQYIVDGIPDAVNNKITLYEAKSLKELKDKIIIYESIREKLENKQKPSALTFKTEGSKASKFTQNNKCYNCNGEGHRAAECPRPRRERGSCYTCGEKGHLQNSCPNRKRSAGTSVAASTSKVVGIVAEKPPLPPYYTSLVIDGSRVQSEVEAVIDSGSCISLIRMTWWSLTEF</sequence>
<accession>T1H9C0</accession>
<dbReference type="GO" id="GO:0008270">
    <property type="term" value="F:zinc ion binding"/>
    <property type="evidence" value="ECO:0007669"/>
    <property type="project" value="InterPro"/>
</dbReference>
<proteinExistence type="predicted"/>
<reference evidence="2" key="1">
    <citation type="submission" date="2015-05" db="UniProtKB">
        <authorList>
            <consortium name="EnsemblMetazoa"/>
        </authorList>
    </citation>
    <scope>IDENTIFICATION</scope>
</reference>
<evidence type="ECO:0000313" key="3">
    <source>
        <dbReference type="Proteomes" id="UP000015103"/>
    </source>
</evidence>
<feature type="domain" description="CCHC-type" evidence="1">
    <location>
        <begin position="339"/>
        <end position="355"/>
    </location>
</feature>
<feature type="domain" description="CCHC-type" evidence="1">
    <location>
        <begin position="363"/>
        <end position="378"/>
    </location>
</feature>
<dbReference type="VEuPathDB" id="VectorBase:RPRC000622"/>
<dbReference type="InParanoid" id="T1H9C0"/>
<dbReference type="InterPro" id="IPR036875">
    <property type="entry name" value="Znf_CCHC_sf"/>
</dbReference>
<dbReference type="HOGENOM" id="CLU_615841_0_0_1"/>
<dbReference type="PANTHER" id="PTHR33223:SF6">
    <property type="entry name" value="CCHC-TYPE DOMAIN-CONTAINING PROTEIN"/>
    <property type="match status" value="1"/>
</dbReference>
<dbReference type="GO" id="GO:0003676">
    <property type="term" value="F:nucleic acid binding"/>
    <property type="evidence" value="ECO:0007669"/>
    <property type="project" value="InterPro"/>
</dbReference>
<dbReference type="PROSITE" id="PS50158">
    <property type="entry name" value="ZF_CCHC"/>
    <property type="match status" value="2"/>
</dbReference>
<protein>
    <recommendedName>
        <fullName evidence="1">CCHC-type domain-containing protein</fullName>
    </recommendedName>
</protein>
<dbReference type="InterPro" id="IPR001878">
    <property type="entry name" value="Znf_CCHC"/>
</dbReference>
<keyword evidence="3" id="KW-1185">Reference proteome</keyword>
<dbReference type="eggNOG" id="KOG0335">
    <property type="taxonomic scope" value="Eukaryota"/>
</dbReference>
<dbReference type="AlphaFoldDB" id="T1H9C0"/>
<name>T1H9C0_RHOPR</name>
<dbReference type="STRING" id="13249.T1H9C0"/>
<dbReference type="Pfam" id="PF00098">
    <property type="entry name" value="zf-CCHC"/>
    <property type="match status" value="2"/>
</dbReference>
<organism evidence="2 3">
    <name type="scientific">Rhodnius prolixus</name>
    <name type="common">Triatomid bug</name>
    <dbReference type="NCBI Taxonomy" id="13249"/>
    <lineage>
        <taxon>Eukaryota</taxon>
        <taxon>Metazoa</taxon>
        <taxon>Ecdysozoa</taxon>
        <taxon>Arthropoda</taxon>
        <taxon>Hexapoda</taxon>
        <taxon>Insecta</taxon>
        <taxon>Pterygota</taxon>
        <taxon>Neoptera</taxon>
        <taxon>Paraneoptera</taxon>
        <taxon>Hemiptera</taxon>
        <taxon>Heteroptera</taxon>
        <taxon>Panheteroptera</taxon>
        <taxon>Cimicomorpha</taxon>
        <taxon>Reduviidae</taxon>
        <taxon>Triatominae</taxon>
        <taxon>Rhodnius</taxon>
    </lineage>
</organism>
<dbReference type="EnsemblMetazoa" id="RPRC000622-RA">
    <property type="protein sequence ID" value="RPRC000622-PA"/>
    <property type="gene ID" value="RPRC000622"/>
</dbReference>
<dbReference type="SMART" id="SM00343">
    <property type="entry name" value="ZnF_C2HC"/>
    <property type="match status" value="2"/>
</dbReference>
<evidence type="ECO:0000313" key="2">
    <source>
        <dbReference type="EnsemblMetazoa" id="RPRC000622-PA"/>
    </source>
</evidence>
<dbReference type="OMA" id="FANCKTS"/>
<dbReference type="SUPFAM" id="SSF57756">
    <property type="entry name" value="Retrovirus zinc finger-like domains"/>
    <property type="match status" value="1"/>
</dbReference>
<evidence type="ECO:0000259" key="1">
    <source>
        <dbReference type="PROSITE" id="PS50158"/>
    </source>
</evidence>